<evidence type="ECO:0000256" key="1">
    <source>
        <dbReference type="SAM" id="MobiDB-lite"/>
    </source>
</evidence>
<proteinExistence type="predicted"/>
<feature type="region of interest" description="Disordered" evidence="1">
    <location>
        <begin position="1"/>
        <end position="209"/>
    </location>
</feature>
<evidence type="ECO:0000313" key="4">
    <source>
        <dbReference type="Proteomes" id="UP001189122"/>
    </source>
</evidence>
<feature type="compositionally biased region" description="Basic residues" evidence="1">
    <location>
        <begin position="1"/>
        <end position="15"/>
    </location>
</feature>
<dbReference type="Proteomes" id="UP001189122">
    <property type="component" value="Unassembled WGS sequence"/>
</dbReference>
<feature type="domain" description="FHA" evidence="2">
    <location>
        <begin position="285"/>
        <end position="348"/>
    </location>
</feature>
<organism evidence="3">
    <name type="scientific">Spirodela intermedia</name>
    <name type="common">Intermediate duckweed</name>
    <dbReference type="NCBI Taxonomy" id="51605"/>
    <lineage>
        <taxon>Eukaryota</taxon>
        <taxon>Viridiplantae</taxon>
        <taxon>Streptophyta</taxon>
        <taxon>Embryophyta</taxon>
        <taxon>Tracheophyta</taxon>
        <taxon>Spermatophyta</taxon>
        <taxon>Magnoliopsida</taxon>
        <taxon>Liliopsida</taxon>
        <taxon>Araceae</taxon>
        <taxon>Lemnoideae</taxon>
        <taxon>Spirodela</taxon>
    </lineage>
</organism>
<protein>
    <recommendedName>
        <fullName evidence="2">FHA domain-containing protein</fullName>
    </recommendedName>
</protein>
<dbReference type="Gene3D" id="2.60.200.20">
    <property type="match status" value="1"/>
</dbReference>
<reference evidence="3 4" key="1">
    <citation type="submission" date="2019-12" db="EMBL/GenBank/DDBJ databases">
        <authorList>
            <person name="Scholz U."/>
            <person name="Mascher M."/>
            <person name="Fiebig A."/>
        </authorList>
    </citation>
    <scope>NUCLEOTIDE SEQUENCE</scope>
</reference>
<dbReference type="FunFam" id="2.60.200.20:FF:000028">
    <property type="entry name" value="FHA domain-containing protein DDL"/>
    <property type="match status" value="1"/>
</dbReference>
<feature type="compositionally biased region" description="Basic residues" evidence="1">
    <location>
        <begin position="35"/>
        <end position="45"/>
    </location>
</feature>
<sequence>MGPAIHRKSPARRRSSSSDRSRSPIRKQSPPRRSSPSRRDRRSSPGRKPSVRNSHSQGTRSPARDKPPQHYNRSPRRERSRSPARGRLKPRGRSEKGVQHVSSRSPSPRTKRLRRAQGDREVGKSSHMEEGRDAAREDRRRNKERGEDRDIPNDRRSTRERSSDGPSRSQRHRSISPEEPGQRSKSTARDEVTRARGAEEHRDGDEDSVARMKAAEEALEEKQKQKPSFELSGKLAEETNRVRGITLLFTEPSDARKPDVRWRLYVFKGGEVLNEPLYVHRQSCYLFGRERRIADVPTDHPSCSKQHAVLQFRLVETEQDDGLLSKHVRPYVMDLGSTNGTFLNDERIEAQRYYELREKDVLKFGNSSREYVLLHENSVK</sequence>
<name>A0A7I8IMR6_SPIIN</name>
<evidence type="ECO:0000259" key="2">
    <source>
        <dbReference type="PROSITE" id="PS50006"/>
    </source>
</evidence>
<dbReference type="EMBL" id="CACRZD030000004">
    <property type="protein sequence ID" value="CAA6658254.1"/>
    <property type="molecule type" value="Genomic_DNA"/>
</dbReference>
<keyword evidence="4" id="KW-1185">Reference proteome</keyword>
<feature type="compositionally biased region" description="Polar residues" evidence="1">
    <location>
        <begin position="51"/>
        <end position="60"/>
    </location>
</feature>
<dbReference type="Pfam" id="PF00498">
    <property type="entry name" value="FHA"/>
    <property type="match status" value="1"/>
</dbReference>
<feature type="compositionally biased region" description="Basic residues" evidence="1">
    <location>
        <begin position="82"/>
        <end position="91"/>
    </location>
</feature>
<evidence type="ECO:0000313" key="3">
    <source>
        <dbReference type="EMBL" id="CAA2618534.1"/>
    </source>
</evidence>
<dbReference type="InterPro" id="IPR008984">
    <property type="entry name" value="SMAD_FHA_dom_sf"/>
</dbReference>
<dbReference type="PANTHER" id="PTHR23308">
    <property type="entry name" value="NUCLEAR INHIBITOR OF PROTEIN PHOSPHATASE-1"/>
    <property type="match status" value="1"/>
</dbReference>
<dbReference type="SMART" id="SM00240">
    <property type="entry name" value="FHA"/>
    <property type="match status" value="1"/>
</dbReference>
<dbReference type="InterPro" id="IPR000253">
    <property type="entry name" value="FHA_dom"/>
</dbReference>
<dbReference type="SUPFAM" id="SSF49879">
    <property type="entry name" value="SMAD/FHA domain"/>
    <property type="match status" value="1"/>
</dbReference>
<dbReference type="EMBL" id="LR743591">
    <property type="protein sequence ID" value="CAA2618534.1"/>
    <property type="molecule type" value="Genomic_DNA"/>
</dbReference>
<dbReference type="PROSITE" id="PS50006">
    <property type="entry name" value="FHA_DOMAIN"/>
    <property type="match status" value="1"/>
</dbReference>
<dbReference type="InterPro" id="IPR050923">
    <property type="entry name" value="Cell_Proc_Reg/RNA_Proc"/>
</dbReference>
<accession>A0A7I8IMR6</accession>
<gene>
    <name evidence="3" type="ORF">SI7747_04004701</name>
</gene>
<dbReference type="AlphaFoldDB" id="A0A7I8IMR6"/>
<feature type="compositionally biased region" description="Basic and acidic residues" evidence="1">
    <location>
        <begin position="187"/>
        <end position="209"/>
    </location>
</feature>
<feature type="compositionally biased region" description="Basic and acidic residues" evidence="1">
    <location>
        <begin position="116"/>
        <end position="163"/>
    </location>
</feature>